<name>A0A6B2LK15_9EUKA</name>
<dbReference type="SUPFAM" id="SSF53098">
    <property type="entry name" value="Ribonuclease H-like"/>
    <property type="match status" value="1"/>
</dbReference>
<dbReference type="InterPro" id="IPR012337">
    <property type="entry name" value="RNaseH-like_sf"/>
</dbReference>
<dbReference type="InterPro" id="IPR036397">
    <property type="entry name" value="RNaseH_sf"/>
</dbReference>
<dbReference type="Gene3D" id="3.30.420.10">
    <property type="entry name" value="Ribonuclease H-like superfamily/Ribonuclease H"/>
    <property type="match status" value="1"/>
</dbReference>
<dbReference type="InterPro" id="IPR003165">
    <property type="entry name" value="Piwi"/>
</dbReference>
<dbReference type="AlphaFoldDB" id="A0A6B2LK15"/>
<proteinExistence type="predicted"/>
<organism evidence="2">
    <name type="scientific">Arcella intermedia</name>
    <dbReference type="NCBI Taxonomy" id="1963864"/>
    <lineage>
        <taxon>Eukaryota</taxon>
        <taxon>Amoebozoa</taxon>
        <taxon>Tubulinea</taxon>
        <taxon>Elardia</taxon>
        <taxon>Arcellinida</taxon>
        <taxon>Sphaerothecina</taxon>
        <taxon>Arcellidae</taxon>
        <taxon>Arcella</taxon>
    </lineage>
</organism>
<sequence>MKKFLRRIAEDNRSEPKQVIVYRDGVGDGQMDIVKETEVSQVRAAYPKALLDFVVVKKRIHNKFVLPKDGSYCNPPPGTVVNDLHNLEEENAFYLISTISNVSTVKPVHYVFLMKQSKIPMPEFQNLTFALCHLYPNWPDAIKLPLPTQLAHKLAWQVGECIKPKPQDTNTQIQVGPSLFGTMHYL</sequence>
<dbReference type="PANTHER" id="PTHR22891">
    <property type="entry name" value="EUKARYOTIC TRANSLATION INITIATION FACTOR 2C"/>
    <property type="match status" value="1"/>
</dbReference>
<reference evidence="2" key="1">
    <citation type="journal article" date="2020" name="J. Eukaryot. Microbiol.">
        <title>De novo Sequencing, Assembly and Annotation of the Transcriptome for the Free-Living Testate Amoeba Arcella intermedia.</title>
        <authorList>
            <person name="Ribeiro G.M."/>
            <person name="Porfirio-Sousa A.L."/>
            <person name="Maurer-Alcala X.X."/>
            <person name="Katz L.A."/>
            <person name="Lahr D.J.G."/>
        </authorList>
    </citation>
    <scope>NUCLEOTIDE SEQUENCE</scope>
</reference>
<dbReference type="PROSITE" id="PS50822">
    <property type="entry name" value="PIWI"/>
    <property type="match status" value="1"/>
</dbReference>
<dbReference type="GO" id="GO:0003676">
    <property type="term" value="F:nucleic acid binding"/>
    <property type="evidence" value="ECO:0007669"/>
    <property type="project" value="InterPro"/>
</dbReference>
<dbReference type="SMART" id="SM00950">
    <property type="entry name" value="Piwi"/>
    <property type="match status" value="1"/>
</dbReference>
<feature type="domain" description="Piwi" evidence="1">
    <location>
        <begin position="1"/>
        <end position="163"/>
    </location>
</feature>
<dbReference type="EMBL" id="GIBP01008510">
    <property type="protein sequence ID" value="NDV37479.1"/>
    <property type="molecule type" value="Transcribed_RNA"/>
</dbReference>
<protein>
    <recommendedName>
        <fullName evidence="1">Piwi domain-containing protein</fullName>
    </recommendedName>
</protein>
<dbReference type="Pfam" id="PF02171">
    <property type="entry name" value="Piwi"/>
    <property type="match status" value="1"/>
</dbReference>
<accession>A0A6B2LK15</accession>
<evidence type="ECO:0000259" key="1">
    <source>
        <dbReference type="PROSITE" id="PS50822"/>
    </source>
</evidence>
<evidence type="ECO:0000313" key="2">
    <source>
        <dbReference type="EMBL" id="NDV37479.1"/>
    </source>
</evidence>